<organism evidence="2 3">
    <name type="scientific">Idiomarina xiamenensis 10-D-4</name>
    <dbReference type="NCBI Taxonomy" id="740709"/>
    <lineage>
        <taxon>Bacteria</taxon>
        <taxon>Pseudomonadati</taxon>
        <taxon>Pseudomonadota</taxon>
        <taxon>Gammaproteobacteria</taxon>
        <taxon>Alteromonadales</taxon>
        <taxon>Idiomarinaceae</taxon>
        <taxon>Idiomarina</taxon>
    </lineage>
</organism>
<accession>K2KCB2</accession>
<keyword evidence="3" id="KW-1185">Reference proteome</keyword>
<protein>
    <submittedName>
        <fullName evidence="2">Uncharacterized protein</fullName>
    </submittedName>
</protein>
<gene>
    <name evidence="2" type="ORF">A10D4_06201</name>
</gene>
<dbReference type="STRING" id="740709.A10D4_06201"/>
<feature type="compositionally biased region" description="Polar residues" evidence="1">
    <location>
        <begin position="12"/>
        <end position="22"/>
    </location>
</feature>
<evidence type="ECO:0000313" key="3">
    <source>
        <dbReference type="Proteomes" id="UP000014115"/>
    </source>
</evidence>
<comment type="caution">
    <text evidence="2">The sequence shown here is derived from an EMBL/GenBank/DDBJ whole genome shotgun (WGS) entry which is preliminary data.</text>
</comment>
<dbReference type="AlphaFoldDB" id="K2KCB2"/>
<proteinExistence type="predicted"/>
<feature type="region of interest" description="Disordered" evidence="1">
    <location>
        <begin position="1"/>
        <end position="22"/>
    </location>
</feature>
<dbReference type="EMBL" id="AMRG01000006">
    <property type="protein sequence ID" value="EKE84262.1"/>
    <property type="molecule type" value="Genomic_DNA"/>
</dbReference>
<sequence length="143" mass="15706">MIASNAAGAASTGRTNTASADTQNQVKRPLQYGSQYSGYIVCIKQAKVLLSANSCRMHGMPVAQRWLSMASWLALYQSQSEQLALAYRCACCVRGYLILQLTLSLSHEPLAVQHRLMSYRQNNQRLVIGSITSSASSLYNQTL</sequence>
<evidence type="ECO:0000256" key="1">
    <source>
        <dbReference type="SAM" id="MobiDB-lite"/>
    </source>
</evidence>
<reference evidence="2 3" key="1">
    <citation type="journal article" date="2012" name="J. Bacteriol.">
        <title>Genome Sequence of Idiomarina xiamenensis Type Strain 10-D-4.</title>
        <authorList>
            <person name="Lai Q."/>
            <person name="Wang L."/>
            <person name="Wang W."/>
            <person name="Shao Z."/>
        </authorList>
    </citation>
    <scope>NUCLEOTIDE SEQUENCE [LARGE SCALE GENOMIC DNA]</scope>
    <source>
        <strain evidence="2 3">10-D-4</strain>
    </source>
</reference>
<dbReference type="PATRIC" id="fig|740709.3.peg.1264"/>
<evidence type="ECO:0000313" key="2">
    <source>
        <dbReference type="EMBL" id="EKE84262.1"/>
    </source>
</evidence>
<dbReference type="RefSeq" id="WP_008488406.1">
    <property type="nucleotide sequence ID" value="NZ_AMRG01000006.1"/>
</dbReference>
<name>K2KCB2_9GAMM</name>
<dbReference type="Proteomes" id="UP000014115">
    <property type="component" value="Unassembled WGS sequence"/>
</dbReference>